<evidence type="ECO:0000256" key="3">
    <source>
        <dbReference type="ARBA" id="ARBA00022729"/>
    </source>
</evidence>
<feature type="domain" description="Carbohydrate-binding module family 96" evidence="4">
    <location>
        <begin position="317"/>
        <end position="500"/>
    </location>
</feature>
<dbReference type="Pfam" id="PF24517">
    <property type="entry name" value="CBM96"/>
    <property type="match status" value="2"/>
</dbReference>
<feature type="domain" description="Carbohydrate-binding module family 96" evidence="4">
    <location>
        <begin position="134"/>
        <end position="300"/>
    </location>
</feature>
<accession>A0A1J5RW11</accession>
<organism evidence="5">
    <name type="scientific">mine drainage metagenome</name>
    <dbReference type="NCBI Taxonomy" id="410659"/>
    <lineage>
        <taxon>unclassified sequences</taxon>
        <taxon>metagenomes</taxon>
        <taxon>ecological metagenomes</taxon>
    </lineage>
</organism>
<dbReference type="EMBL" id="MLJW01000153">
    <property type="protein sequence ID" value="OIQ96183.1"/>
    <property type="molecule type" value="Genomic_DNA"/>
</dbReference>
<evidence type="ECO:0000256" key="2">
    <source>
        <dbReference type="ARBA" id="ARBA00022525"/>
    </source>
</evidence>
<name>A0A1J5RW11_9ZZZZ</name>
<evidence type="ECO:0000313" key="5">
    <source>
        <dbReference type="EMBL" id="OIQ96183.1"/>
    </source>
</evidence>
<dbReference type="AlphaFoldDB" id="A0A1J5RW11"/>
<protein>
    <submittedName>
        <fullName evidence="5">TGF-beta propeptide</fullName>
    </submittedName>
</protein>
<reference evidence="5" key="1">
    <citation type="submission" date="2016-10" db="EMBL/GenBank/DDBJ databases">
        <title>Sequence of Gallionella enrichment culture.</title>
        <authorList>
            <person name="Poehlein A."/>
            <person name="Muehling M."/>
            <person name="Daniel R."/>
        </authorList>
    </citation>
    <scope>NUCLEOTIDE SEQUENCE</scope>
</reference>
<evidence type="ECO:0000256" key="1">
    <source>
        <dbReference type="ARBA" id="ARBA00004613"/>
    </source>
</evidence>
<dbReference type="NCBIfam" id="NF033679">
    <property type="entry name" value="DNRLRE_dom"/>
    <property type="match status" value="2"/>
</dbReference>
<dbReference type="InterPro" id="IPR055372">
    <property type="entry name" value="CBM96"/>
</dbReference>
<proteinExistence type="predicted"/>
<gene>
    <name evidence="5" type="ORF">GALL_218120</name>
</gene>
<evidence type="ECO:0000259" key="4">
    <source>
        <dbReference type="Pfam" id="PF24517"/>
    </source>
</evidence>
<dbReference type="Gene3D" id="2.60.120.970">
    <property type="match status" value="1"/>
</dbReference>
<dbReference type="GO" id="GO:0005576">
    <property type="term" value="C:extracellular region"/>
    <property type="evidence" value="ECO:0007669"/>
    <property type="project" value="UniProtKB-SubCell"/>
</dbReference>
<comment type="caution">
    <text evidence="5">The sequence shown here is derived from an EMBL/GenBank/DDBJ whole genome shotgun (WGS) entry which is preliminary data.</text>
</comment>
<keyword evidence="3" id="KW-0732">Signal</keyword>
<sequence>MSARHRQSGFILLAVVLTLTLVAAIAFLLNRAGGMNMRMTAGGLQADSARYVAEAGLALIAFQTHGRNCSGYTDLPATTFGTSSFSATVNPTAGSPVTFTSTATLADGSTSTLTRTNVTETQTTPYTLTLQPGTPGLDTSIRSSIPNKNYGADTSLAIQNNQAEALVQFDLSSIPAGSKILSAQFSLYHQSGGNDTVSAFGLTQSWTEGTGAGDSGATWNTYDGSHSWATAGGDYGPAAGIALTLPAINTWATWDLTAWTSAWLAGIQPNYGIVLVANSGGLNSFVSSDEPSSTTLRPKLDVTFLPPCGWTPPASSVTIAANHDAWLDNTMTNQNHGASTTLNLNGGFGNVFKPIISFDTTGIAPGTVVKSATLRLYVASTNTPVVIAKTVKAFSVTEAWVEGTKNGGRGADGVTWNKKDALHNWATAGGSYAWWAPATAALPAAFTSGWIEIDITALVQSWITGMSPNYGVVVTLSTDETFRINSREATSNQPQLVLTY</sequence>
<keyword evidence="2" id="KW-0964">Secreted</keyword>
<comment type="subcellular location">
    <subcellularLocation>
        <location evidence="1">Secreted</location>
    </subcellularLocation>
</comment>